<feature type="region of interest" description="Disordered" evidence="4">
    <location>
        <begin position="1329"/>
        <end position="1382"/>
    </location>
</feature>
<feature type="compositionally biased region" description="Low complexity" evidence="4">
    <location>
        <begin position="1357"/>
        <end position="1366"/>
    </location>
</feature>
<feature type="compositionally biased region" description="Low complexity" evidence="4">
    <location>
        <begin position="1035"/>
        <end position="1048"/>
    </location>
</feature>
<evidence type="ECO:0000256" key="2">
    <source>
        <dbReference type="PROSITE-ProRule" id="PRU00330"/>
    </source>
</evidence>
<feature type="region of interest" description="Disordered" evidence="4">
    <location>
        <begin position="1119"/>
        <end position="1158"/>
    </location>
</feature>
<evidence type="ECO:0000256" key="1">
    <source>
        <dbReference type="ARBA" id="ARBA00006019"/>
    </source>
</evidence>
<feature type="region of interest" description="Disordered" evidence="4">
    <location>
        <begin position="787"/>
        <end position="807"/>
    </location>
</feature>
<dbReference type="OMA" id="CFRYLDQ"/>
<dbReference type="RefSeq" id="XP_003873810.1">
    <property type="nucleotide sequence ID" value="XM_003873761.1"/>
</dbReference>
<dbReference type="VEuPathDB" id="TriTrypDB:LmxM.16.1220"/>
<feature type="region of interest" description="Disordered" evidence="4">
    <location>
        <begin position="262"/>
        <end position="427"/>
    </location>
</feature>
<dbReference type="InterPro" id="IPR019559">
    <property type="entry name" value="Cullin_neddylation_domain"/>
</dbReference>
<dbReference type="GeneID" id="13450143"/>
<feature type="compositionally biased region" description="Polar residues" evidence="4">
    <location>
        <begin position="473"/>
        <end position="482"/>
    </location>
</feature>
<evidence type="ECO:0000313" key="7">
    <source>
        <dbReference type="Proteomes" id="UP000007259"/>
    </source>
</evidence>
<dbReference type="Pfam" id="PF10557">
    <property type="entry name" value="Cullin_Nedd8"/>
    <property type="match status" value="1"/>
</dbReference>
<feature type="region of interest" description="Disordered" evidence="4">
    <location>
        <begin position="600"/>
        <end position="635"/>
    </location>
</feature>
<feature type="compositionally biased region" description="Pro residues" evidence="4">
    <location>
        <begin position="384"/>
        <end position="393"/>
    </location>
</feature>
<feature type="region of interest" description="Disordered" evidence="4">
    <location>
        <begin position="1494"/>
        <end position="1562"/>
    </location>
</feature>
<keyword evidence="7" id="KW-1185">Reference proteome</keyword>
<dbReference type="InterPro" id="IPR036390">
    <property type="entry name" value="WH_DNA-bd_sf"/>
</dbReference>
<feature type="compositionally biased region" description="Basic and acidic residues" evidence="4">
    <location>
        <begin position="22"/>
        <end position="37"/>
    </location>
</feature>
<feature type="region of interest" description="Disordered" evidence="4">
    <location>
        <begin position="473"/>
        <end position="497"/>
    </location>
</feature>
<dbReference type="GO" id="GO:0031625">
    <property type="term" value="F:ubiquitin protein ligase binding"/>
    <property type="evidence" value="ECO:0007669"/>
    <property type="project" value="InterPro"/>
</dbReference>
<dbReference type="InterPro" id="IPR016159">
    <property type="entry name" value="Cullin_repeat-like_dom_sf"/>
</dbReference>
<feature type="region of interest" description="Disordered" evidence="4">
    <location>
        <begin position="1035"/>
        <end position="1057"/>
    </location>
</feature>
<feature type="compositionally biased region" description="Basic and acidic residues" evidence="4">
    <location>
        <begin position="1"/>
        <end position="11"/>
    </location>
</feature>
<evidence type="ECO:0000313" key="6">
    <source>
        <dbReference type="EMBL" id="CBZ25304.1"/>
    </source>
</evidence>
<dbReference type="GO" id="GO:0006511">
    <property type="term" value="P:ubiquitin-dependent protein catabolic process"/>
    <property type="evidence" value="ECO:0007669"/>
    <property type="project" value="InterPro"/>
</dbReference>
<feature type="compositionally biased region" description="Basic and acidic residues" evidence="4">
    <location>
        <begin position="1137"/>
        <end position="1148"/>
    </location>
</feature>
<dbReference type="SMART" id="SM00182">
    <property type="entry name" value="CULLIN"/>
    <property type="match status" value="1"/>
</dbReference>
<dbReference type="SUPFAM" id="SSF74788">
    <property type="entry name" value="Cullin repeat-like"/>
    <property type="match status" value="1"/>
</dbReference>
<dbReference type="InterPro" id="IPR036317">
    <property type="entry name" value="Cullin_homology_sf"/>
</dbReference>
<feature type="compositionally biased region" description="Basic and acidic residues" evidence="4">
    <location>
        <begin position="1437"/>
        <end position="1447"/>
    </location>
</feature>
<dbReference type="Proteomes" id="UP000007259">
    <property type="component" value="Chromosome 16"/>
</dbReference>
<feature type="region of interest" description="Disordered" evidence="4">
    <location>
        <begin position="996"/>
        <end position="1022"/>
    </location>
</feature>
<feature type="compositionally biased region" description="Low complexity" evidence="4">
    <location>
        <begin position="798"/>
        <end position="807"/>
    </location>
</feature>
<feature type="compositionally biased region" description="Polar residues" evidence="4">
    <location>
        <begin position="621"/>
        <end position="630"/>
    </location>
</feature>
<feature type="compositionally biased region" description="Low complexity" evidence="4">
    <location>
        <begin position="1001"/>
        <end position="1012"/>
    </location>
</feature>
<name>E9AQT3_LEIMU</name>
<sequence length="2210" mass="233920">MRDAAEQRHSPVEPQRPQSQHRQPEEDHHQQHEDAAHNHRRGSYTASVGGVAIDEAASFQAPPWARPLATAPPQHPGFAESFGGMPAALLLSRTIRNQTHARGMGSLSCVASARSAADKDESVTPEVPRSLCRHTAAFPSHHLSTGSTGTPSSSPATAFTAELEMPLQFESLWGDIDRYLFAVYTTLQADDEVSLRPLRTPKHRMGWYTAIYNACSGDPTKSRELYARLALLLLHILESHVLFPVLQNVDHSRVQFLTGAEDSVGARGSGSGQRGRSSRSVPTESGIAGCRSSSSSGWSRFKSIATAATSGPAHRTPSKEGHRNSSFRWSSSGHRNSDGSLSFMKRLFHPSPHPTATTTAARASPVGGGGIKANEEEGGAGRPPQSPRTPAMPAPVNGDSMASSSVGGRGTSWLGQQAGSGSLAVPKSPAAANELQTAFAGFDSTVHRSPKNRVSLELPNHQQRTTSFPIVASTQSRATTSPTRPPAIPKHTPLTPSSLTSLHITQHTVNIPTESGPSPLMARPPTFIGGKALPTATHSTVSPRHARVASKTGRVVVDDEEEVLCAVNTVPAAARHSLRRLPRRDSSSDSNSVAALVSFNDTEEGSAGAQAGADDDDGSLHTMNSLSSESIGRESRVRLGKYSSECATAAAAREDARGLNAARAGEAPGTGHSDEGGTAEPPASFVSPFTTTLSPGDDMLSPLLAPEAPATMRSTGTKAPPSLLRDTAAVDASTRCTSSPDAKTVSDTSVTAAVYSAREASPSSPSATVTLAPSAASVTTNTGITSPATPAYSAPGMTSSAARATGTTRPDERRCSLCYTFLQEWQTFVVFRSVVLSCFRYLDQYYTRRFGMDTITLMCFKVFYVVVYEPLRPLLVIELGYLMQYVREMFETTGQVAWEQLRLVQETYSVVTELLLIVQSTSSSMVAQQQQTGSGISGGGGGGGGGAAAAAAVSAATVATAGSINITHGPPSVVASFAAGLSSMVGPFSTAEAAVAETPVRSHTSSRARSTSGHNLSTASSAVSTPHLGALDLHSSSSTVAAPSPAVADGEWSGVHPHVSRRRRLISLFTSGRLGDGAKGGGSSGRDQRATLWASSTPVSPWVGLASSTSSAARLPSTFESALRPSAGRGGDSGRLSARDKAEGRSDKQQGSAAKTDHISAPAVVVDLRGTVQLRDRLEGHTTAHHLTTQALKQWEGMSADRRLRLGTIIKGVAKPLSTIVMEDVGNEYVAGIYAFYRPTRDARRSTEEGRRSYVSWARDVKELEKHVWRRVQLPFLHTSLRSAVNEVLVVEPHRSILLDARFGLRALLDTWSVSVESADLSLAPQTSAAVAGPGGAAMQADGSSATTATAFHRRTGSTMTSTSLGGSLGEADPLASSGVQRDGGKYPGSLMLFGVQGSHPTHPLSFPHQRTPRSFFFDSGEKAEAVSQISCSDFSGEERKKDDGRHGGSGGGIVSGARWTTAGSNDSHSTVITVASAIGPSSSERFMEHAGAWAGRRRGEEKPSTAVTASTPRFMSREDSSICAPPMEPAKRAALAPHSRVRPEQTSPSSGTAAAAEAGRTLSSEAEGDAVSALAALESLCGLFSNVTEDECFVLMAAILITKLIRDAADVIERYLRAVSSPASAAPSKPHPQALGIDLMASLVRLVERYTDLVEGVFHNHATVLRALLNAIEELACPFRWTRKGALQASQQRAQEALMAPASAIPGVFGGSWSKVASSTGADLPSVLLSRDARQATLPLVSLAANYPQAVQQLKLSVLIARYTDVLLQQERGGGRVLSGNLHKRLRLVARLVSLLEDKDTFLEHHRLCLARRLLGYSSGPAAPQLEAALPVGQASQGSSASAPLNLEAERHFVSFLQSCLGVTATHAFEAMLRDYEGAERTRDLFEQEAAYLELPTKIRVQLITSAQWPTYAMPPLQAHASLQRGMEVFRAYYARQHPSRTLLWVFSLGSATLIAEFASGTKQVVASTLLATLLVVVSDAYNAEASDAAQTGALTGAQLARTLGLPFHALRAHLHLLTQHRAFNLLRWIPGNNNNNNNSGGGGAAAAAATTASIMENDSFSLNPCYAHKLRKIRLPLPKARPTGLPSSDAQAFDGGPEFASRSEPSATSSSPGATTAAATMTAVACEDAVVAQHVQATRRVLLDAALVRILKSRRVVLFEDLLQTVTTHLSRQFMPSRRDIKAQLEGLVDRDYVKRSPTDPNTFVYLS</sequence>
<dbReference type="SMART" id="SM00884">
    <property type="entry name" value="Cullin_Nedd8"/>
    <property type="match status" value="1"/>
</dbReference>
<dbReference type="PANTHER" id="PTHR11932">
    <property type="entry name" value="CULLIN"/>
    <property type="match status" value="1"/>
</dbReference>
<dbReference type="PhylomeDB" id="E9AQT3"/>
<evidence type="ECO:0000259" key="5">
    <source>
        <dbReference type="PROSITE" id="PS50069"/>
    </source>
</evidence>
<protein>
    <recommendedName>
        <fullName evidence="5">Cullin family profile domain-containing protein</fullName>
    </recommendedName>
</protein>
<organism evidence="6 7">
    <name type="scientific">Leishmania mexicana (strain MHOM/GT/2001/U1103)</name>
    <dbReference type="NCBI Taxonomy" id="929439"/>
    <lineage>
        <taxon>Eukaryota</taxon>
        <taxon>Discoba</taxon>
        <taxon>Euglenozoa</taxon>
        <taxon>Kinetoplastea</taxon>
        <taxon>Metakinetoplastina</taxon>
        <taxon>Trypanosomatida</taxon>
        <taxon>Trypanosomatidae</taxon>
        <taxon>Leishmaniinae</taxon>
        <taxon>Leishmania</taxon>
    </lineage>
</organism>
<dbReference type="KEGG" id="lmi:LMXM_16_1220"/>
<dbReference type="OrthoDB" id="27073at2759"/>
<accession>E9AQT3</accession>
<dbReference type="Pfam" id="PF26557">
    <property type="entry name" value="Cullin_AB"/>
    <property type="match status" value="1"/>
</dbReference>
<gene>
    <name evidence="6" type="ORF">LMXM_16_1220</name>
</gene>
<dbReference type="InterPro" id="IPR016158">
    <property type="entry name" value="Cullin_homology"/>
</dbReference>
<dbReference type="SUPFAM" id="SSF75632">
    <property type="entry name" value="Cullin homology domain"/>
    <property type="match status" value="1"/>
</dbReference>
<dbReference type="InterPro" id="IPR045093">
    <property type="entry name" value="Cullin"/>
</dbReference>
<dbReference type="PROSITE" id="PS50069">
    <property type="entry name" value="CULLIN_2"/>
    <property type="match status" value="1"/>
</dbReference>
<feature type="region of interest" description="Disordered" evidence="4">
    <location>
        <begin position="1"/>
        <end position="43"/>
    </location>
</feature>
<dbReference type="InterPro" id="IPR036388">
    <property type="entry name" value="WH-like_DNA-bd_sf"/>
</dbReference>
<evidence type="ECO:0000256" key="4">
    <source>
        <dbReference type="SAM" id="MobiDB-lite"/>
    </source>
</evidence>
<feature type="region of interest" description="Disordered" evidence="4">
    <location>
        <begin position="1429"/>
        <end position="1468"/>
    </location>
</feature>
<dbReference type="EMBL" id="FR799569">
    <property type="protein sequence ID" value="CBZ25304.1"/>
    <property type="molecule type" value="Genomic_DNA"/>
</dbReference>
<feature type="region of interest" description="Disordered" evidence="4">
    <location>
        <begin position="2080"/>
        <end position="2116"/>
    </location>
</feature>
<comment type="similarity">
    <text evidence="1 2 3">Belongs to the cullin family.</text>
</comment>
<feature type="compositionally biased region" description="Polar residues" evidence="4">
    <location>
        <begin position="1013"/>
        <end position="1022"/>
    </location>
</feature>
<dbReference type="Gene3D" id="1.10.10.10">
    <property type="entry name" value="Winged helix-like DNA-binding domain superfamily/Winged helix DNA-binding domain"/>
    <property type="match status" value="1"/>
</dbReference>
<feature type="compositionally biased region" description="Polar residues" evidence="4">
    <location>
        <begin position="324"/>
        <end position="340"/>
    </location>
</feature>
<feature type="region of interest" description="Disordered" evidence="4">
    <location>
        <begin position="657"/>
        <end position="689"/>
    </location>
</feature>
<dbReference type="Gene3D" id="3.30.230.130">
    <property type="entry name" value="Cullin, Chain C, Domain 2"/>
    <property type="match status" value="1"/>
</dbReference>
<proteinExistence type="inferred from homology"/>
<feature type="compositionally biased region" description="Low complexity" evidence="4">
    <location>
        <begin position="2102"/>
        <end position="2116"/>
    </location>
</feature>
<dbReference type="Pfam" id="PF00888">
    <property type="entry name" value="Cullin"/>
    <property type="match status" value="1"/>
</dbReference>
<dbReference type="SUPFAM" id="SSF46785">
    <property type="entry name" value="Winged helix' DNA-binding domain"/>
    <property type="match status" value="1"/>
</dbReference>
<dbReference type="Gene3D" id="1.20.1310.10">
    <property type="entry name" value="Cullin Repeats"/>
    <property type="match status" value="1"/>
</dbReference>
<feature type="compositionally biased region" description="Low complexity" evidence="4">
    <location>
        <begin position="354"/>
        <end position="365"/>
    </location>
</feature>
<feature type="domain" description="Cullin family profile" evidence="5">
    <location>
        <begin position="1756"/>
        <end position="2020"/>
    </location>
</feature>
<dbReference type="InterPro" id="IPR001373">
    <property type="entry name" value="Cullin_N"/>
</dbReference>
<dbReference type="InterPro" id="IPR059120">
    <property type="entry name" value="Cullin-like_AB"/>
</dbReference>
<feature type="compositionally biased region" description="Low complexity" evidence="4">
    <location>
        <begin position="274"/>
        <end position="303"/>
    </location>
</feature>
<reference evidence="6 7" key="1">
    <citation type="journal article" date="2011" name="Genome Res.">
        <title>Chromosome and gene copy number variation allow major structural change between species and strains of Leishmania.</title>
        <authorList>
            <person name="Rogers M.B."/>
            <person name="Hilley J.D."/>
            <person name="Dickens N.J."/>
            <person name="Wilkes J."/>
            <person name="Bates P.A."/>
            <person name="Depledge D.P."/>
            <person name="Harris D."/>
            <person name="Her Y."/>
            <person name="Herzyk P."/>
            <person name="Imamura H."/>
            <person name="Otto T.D."/>
            <person name="Sanders M."/>
            <person name="Seeger K."/>
            <person name="Dujardin J.C."/>
            <person name="Berriman M."/>
            <person name="Smith D.F."/>
            <person name="Hertz-Fowler C."/>
            <person name="Mottram J.C."/>
        </authorList>
    </citation>
    <scope>NUCLEOTIDE SEQUENCE [LARGE SCALE GENOMIC DNA]</scope>
    <source>
        <strain evidence="6 7">MHOM/GT/2001/U1103</strain>
    </source>
</reference>
<evidence type="ECO:0000256" key="3">
    <source>
        <dbReference type="RuleBase" id="RU003829"/>
    </source>
</evidence>